<feature type="compositionally biased region" description="Basic and acidic residues" evidence="1">
    <location>
        <begin position="194"/>
        <end position="205"/>
    </location>
</feature>
<dbReference type="PANTHER" id="PTHR48449">
    <property type="entry name" value="DUF1985 DOMAIN-CONTAINING PROTEIN"/>
    <property type="match status" value="1"/>
</dbReference>
<evidence type="ECO:0008006" key="4">
    <source>
        <dbReference type="Google" id="ProtNLM"/>
    </source>
</evidence>
<dbReference type="EMBL" id="CAMAPF010001039">
    <property type="protein sequence ID" value="CAH9142346.1"/>
    <property type="molecule type" value="Genomic_DNA"/>
</dbReference>
<accession>A0AAV0G391</accession>
<reference evidence="2" key="1">
    <citation type="submission" date="2022-07" db="EMBL/GenBank/DDBJ databases">
        <authorList>
            <person name="Macas J."/>
            <person name="Novak P."/>
            <person name="Neumann P."/>
        </authorList>
    </citation>
    <scope>NUCLEOTIDE SEQUENCE</scope>
</reference>
<protein>
    <recommendedName>
        <fullName evidence="4">DUF1985 domain-containing protein</fullName>
    </recommendedName>
</protein>
<evidence type="ECO:0000313" key="3">
    <source>
        <dbReference type="Proteomes" id="UP001152523"/>
    </source>
</evidence>
<sequence length="213" mass="24394">MEEYNSKYPGTEKEDGTKLALLYVITNGFLGNQYSHRIPRKYINLAEDVDAFNSYPWGEDVWTDLVTNMKNSAQALKICTGKRVAFPGCMLAIQIWAFETFPSLASAGLCNKIEGKEEQIPRTLRWSFHKKPSIEKFCELIFNNTEFEWTRMDPSQDEIKCIEGLQGIEGNEAFQDLRIDADRALHKKKKKKDAQKQKGNEKETETVLDGRGS</sequence>
<organism evidence="2 3">
    <name type="scientific">Cuscuta epithymum</name>
    <dbReference type="NCBI Taxonomy" id="186058"/>
    <lineage>
        <taxon>Eukaryota</taxon>
        <taxon>Viridiplantae</taxon>
        <taxon>Streptophyta</taxon>
        <taxon>Embryophyta</taxon>
        <taxon>Tracheophyta</taxon>
        <taxon>Spermatophyta</taxon>
        <taxon>Magnoliopsida</taxon>
        <taxon>eudicotyledons</taxon>
        <taxon>Gunneridae</taxon>
        <taxon>Pentapetalae</taxon>
        <taxon>asterids</taxon>
        <taxon>lamiids</taxon>
        <taxon>Solanales</taxon>
        <taxon>Convolvulaceae</taxon>
        <taxon>Cuscuteae</taxon>
        <taxon>Cuscuta</taxon>
        <taxon>Cuscuta subgen. Cuscuta</taxon>
    </lineage>
</organism>
<evidence type="ECO:0000256" key="1">
    <source>
        <dbReference type="SAM" id="MobiDB-lite"/>
    </source>
</evidence>
<feature type="region of interest" description="Disordered" evidence="1">
    <location>
        <begin position="186"/>
        <end position="213"/>
    </location>
</feature>
<dbReference type="PANTHER" id="PTHR48449:SF1">
    <property type="entry name" value="DUF1985 DOMAIN-CONTAINING PROTEIN"/>
    <property type="match status" value="1"/>
</dbReference>
<name>A0AAV0G391_9ASTE</name>
<dbReference type="AlphaFoldDB" id="A0AAV0G391"/>
<dbReference type="Proteomes" id="UP001152523">
    <property type="component" value="Unassembled WGS sequence"/>
</dbReference>
<evidence type="ECO:0000313" key="2">
    <source>
        <dbReference type="EMBL" id="CAH9142346.1"/>
    </source>
</evidence>
<proteinExistence type="predicted"/>
<comment type="caution">
    <text evidence="2">The sequence shown here is derived from an EMBL/GenBank/DDBJ whole genome shotgun (WGS) entry which is preliminary data.</text>
</comment>
<keyword evidence="3" id="KW-1185">Reference proteome</keyword>
<gene>
    <name evidence="2" type="ORF">CEPIT_LOCUS39831</name>
</gene>